<accession>A0ABP9Z4V1</accession>
<sequence length="608" mass="67388">MVYLKKTDSTAETTTPNSPNTRFQPESTHQCMELDNGKAVSPTSAALDSDIPNDAVIDNDRRLITSDINNSSTNPLTTNDLRTCVAPTEEDFEGFDRDQQVDNDDEFGNFDSDQDDDGFGSFDDECFDEADFSTLPEPEPMDNTPVFNTLEEALETWMDLLTQLYKHQPLENFTQSASKSIRHYVLEEAPESLHSRLTWDSVTRHMDNDTGIPKVRWYLSEIEKLHLNALSCQRSTKLPIIVNTTDHKPDPINTSWSSNDLDTTPTNYQPSPPIEYNSNQTTTPTSEKRSSVFGLSSLSRYLPHLSKTNLPRSPTSPLSPSSSFHSTIPKERTSYEHSLPPASSSDNKPQRSNTTSDNTSSFTGAFNHMNIQTKTSHKLKSTTTPSHIKRSNTVAFSSRFSSPILNLSSSPPSPTILSSALKPRPTSFHTTAHQPQDLFDLDVEPDSILKSPITSEFNTSFKPLIPTFSSTPLSPTMYSPVSAPVVAATTADDDFGDFGSFAVQKETTATTQDPFGDFFTDNNSKPSSFSVNKTENKDDPFGLNSVMQMSASNIKPKPAVLKPYSDMMLSPTKVSPTIVDYNSKLASMFDVPAVSDQTEEDDWGDWTF</sequence>
<proteinExistence type="predicted"/>
<feature type="compositionally biased region" description="Low complexity" evidence="1">
    <location>
        <begin position="311"/>
        <end position="327"/>
    </location>
</feature>
<feature type="compositionally biased region" description="Low complexity" evidence="1">
    <location>
        <begin position="352"/>
        <end position="363"/>
    </location>
</feature>
<feature type="region of interest" description="Disordered" evidence="1">
    <location>
        <begin position="243"/>
        <end position="292"/>
    </location>
</feature>
<name>A0ABP9Z4V1_9FUNG</name>
<feature type="compositionally biased region" description="Polar residues" evidence="1">
    <location>
        <begin position="10"/>
        <end position="26"/>
    </location>
</feature>
<feature type="compositionally biased region" description="Polar residues" evidence="1">
    <location>
        <begin position="276"/>
        <end position="285"/>
    </location>
</feature>
<protein>
    <submittedName>
        <fullName evidence="2">Uncharacterized protein</fullName>
    </submittedName>
</protein>
<comment type="caution">
    <text evidence="2">The sequence shown here is derived from an EMBL/GenBank/DDBJ whole genome shotgun (WGS) entry which is preliminary data.</text>
</comment>
<evidence type="ECO:0000313" key="3">
    <source>
        <dbReference type="Proteomes" id="UP001473302"/>
    </source>
</evidence>
<gene>
    <name evidence="2" type="ORF">MFLAVUS_007635</name>
</gene>
<feature type="compositionally biased region" description="Polar residues" evidence="1">
    <location>
        <begin position="341"/>
        <end position="351"/>
    </location>
</feature>
<feature type="compositionally biased region" description="Low complexity" evidence="1">
    <location>
        <begin position="406"/>
        <end position="421"/>
    </location>
</feature>
<evidence type="ECO:0000256" key="1">
    <source>
        <dbReference type="SAM" id="MobiDB-lite"/>
    </source>
</evidence>
<feature type="region of interest" description="Disordered" evidence="1">
    <location>
        <begin position="406"/>
        <end position="433"/>
    </location>
</feature>
<organism evidence="2 3">
    <name type="scientific">Mucor flavus</name>
    <dbReference type="NCBI Taxonomy" id="439312"/>
    <lineage>
        <taxon>Eukaryota</taxon>
        <taxon>Fungi</taxon>
        <taxon>Fungi incertae sedis</taxon>
        <taxon>Mucoromycota</taxon>
        <taxon>Mucoromycotina</taxon>
        <taxon>Mucoromycetes</taxon>
        <taxon>Mucorales</taxon>
        <taxon>Mucorineae</taxon>
        <taxon>Mucoraceae</taxon>
        <taxon>Mucor</taxon>
    </lineage>
</organism>
<keyword evidence="3" id="KW-1185">Reference proteome</keyword>
<feature type="region of interest" description="Disordered" evidence="1">
    <location>
        <begin position="305"/>
        <end position="364"/>
    </location>
</feature>
<feature type="region of interest" description="Disordered" evidence="1">
    <location>
        <begin position="1"/>
        <end position="26"/>
    </location>
</feature>
<dbReference type="Proteomes" id="UP001473302">
    <property type="component" value="Unassembled WGS sequence"/>
</dbReference>
<reference evidence="2 3" key="1">
    <citation type="submission" date="2024-04" db="EMBL/GenBank/DDBJ databases">
        <title>genome sequences of Mucor flavus KT1a and Helicostylum pulchrum KT1b strains isolated from the surface of a dry-aged beef.</title>
        <authorList>
            <person name="Toyotome T."/>
            <person name="Hosono M."/>
            <person name="Torimaru M."/>
            <person name="Fukuda K."/>
            <person name="Mikami N."/>
        </authorList>
    </citation>
    <scope>NUCLEOTIDE SEQUENCE [LARGE SCALE GENOMIC DNA]</scope>
    <source>
        <strain evidence="2 3">KT1a</strain>
    </source>
</reference>
<dbReference type="EMBL" id="BAABUK010000020">
    <property type="protein sequence ID" value="GAA5814142.1"/>
    <property type="molecule type" value="Genomic_DNA"/>
</dbReference>
<feature type="compositionally biased region" description="Polar residues" evidence="1">
    <location>
        <begin position="252"/>
        <end position="269"/>
    </location>
</feature>
<evidence type="ECO:0000313" key="2">
    <source>
        <dbReference type="EMBL" id="GAA5814142.1"/>
    </source>
</evidence>